<dbReference type="AlphaFoldDB" id="A0A4Z2J5N4"/>
<keyword evidence="3" id="KW-1185">Reference proteome</keyword>
<comment type="caution">
    <text evidence="2">The sequence shown here is derived from an EMBL/GenBank/DDBJ whole genome shotgun (WGS) entry which is preliminary data.</text>
</comment>
<evidence type="ECO:0000256" key="1">
    <source>
        <dbReference type="SAM" id="MobiDB-lite"/>
    </source>
</evidence>
<accession>A0A4Z2J5N4</accession>
<dbReference type="EMBL" id="SRLO01000024">
    <property type="protein sequence ID" value="TNN84802.1"/>
    <property type="molecule type" value="Genomic_DNA"/>
</dbReference>
<feature type="compositionally biased region" description="Basic and acidic residues" evidence="1">
    <location>
        <begin position="160"/>
        <end position="173"/>
    </location>
</feature>
<evidence type="ECO:0000313" key="3">
    <source>
        <dbReference type="Proteomes" id="UP000314294"/>
    </source>
</evidence>
<organism evidence="2 3">
    <name type="scientific">Liparis tanakae</name>
    <name type="common">Tanaka's snailfish</name>
    <dbReference type="NCBI Taxonomy" id="230148"/>
    <lineage>
        <taxon>Eukaryota</taxon>
        <taxon>Metazoa</taxon>
        <taxon>Chordata</taxon>
        <taxon>Craniata</taxon>
        <taxon>Vertebrata</taxon>
        <taxon>Euteleostomi</taxon>
        <taxon>Actinopterygii</taxon>
        <taxon>Neopterygii</taxon>
        <taxon>Teleostei</taxon>
        <taxon>Neoteleostei</taxon>
        <taxon>Acanthomorphata</taxon>
        <taxon>Eupercaria</taxon>
        <taxon>Perciformes</taxon>
        <taxon>Cottioidei</taxon>
        <taxon>Cottales</taxon>
        <taxon>Liparidae</taxon>
        <taxon>Liparis</taxon>
    </lineage>
</organism>
<gene>
    <name evidence="2" type="ORF">EYF80_004847</name>
</gene>
<evidence type="ECO:0000313" key="2">
    <source>
        <dbReference type="EMBL" id="TNN84802.1"/>
    </source>
</evidence>
<feature type="region of interest" description="Disordered" evidence="1">
    <location>
        <begin position="277"/>
        <end position="306"/>
    </location>
</feature>
<protein>
    <submittedName>
        <fullName evidence="2">Uncharacterized protein</fullName>
    </submittedName>
</protein>
<feature type="region of interest" description="Disordered" evidence="1">
    <location>
        <begin position="148"/>
        <end position="174"/>
    </location>
</feature>
<reference evidence="2 3" key="1">
    <citation type="submission" date="2019-03" db="EMBL/GenBank/DDBJ databases">
        <title>First draft genome of Liparis tanakae, snailfish: a comprehensive survey of snailfish specific genes.</title>
        <authorList>
            <person name="Kim W."/>
            <person name="Song I."/>
            <person name="Jeong J.-H."/>
            <person name="Kim D."/>
            <person name="Kim S."/>
            <person name="Ryu S."/>
            <person name="Song J.Y."/>
            <person name="Lee S.K."/>
        </authorList>
    </citation>
    <scope>NUCLEOTIDE SEQUENCE [LARGE SCALE GENOMIC DNA]</scope>
    <source>
        <tissue evidence="2">Muscle</tissue>
    </source>
</reference>
<sequence>MTNFHSSRLVLPLPPRVSLVVISSVCEAKAAPTKELLPIHNRDTHHFHKGGQVVEGHYISQNASSPTQLQVLKDRLEAGKLHERQEERMERRSWTRSVGKDIHEEERRTVDDEEEDPKIPLVKSSPNALNQLIAFTTLERGKQTLSQELGGNQRAPPTLEFHKLNKPQTDHTGRLTRHHRVELSRSAARAQPYLLLEVTCGGRSHVEAARAPLHRSRGRSRILPPVVKRSKRIRGADVSVKRARALRVYRKQPGTEAAESVGGSRWKLQVEGFQSSCSPERLSRQPGEKWTQGGSVNTSSNWTNTM</sequence>
<feature type="compositionally biased region" description="Polar residues" evidence="1">
    <location>
        <begin position="292"/>
        <end position="306"/>
    </location>
</feature>
<dbReference type="Proteomes" id="UP000314294">
    <property type="component" value="Unassembled WGS sequence"/>
</dbReference>
<name>A0A4Z2J5N4_9TELE</name>
<proteinExistence type="predicted"/>